<dbReference type="AlphaFoldDB" id="A0A2Z2NQF1"/>
<evidence type="ECO:0000256" key="3">
    <source>
        <dbReference type="ARBA" id="ARBA00008621"/>
    </source>
</evidence>
<dbReference type="PANTHER" id="PTHR33254">
    <property type="entry name" value="4-HYDROXY-4-METHYL-2-OXOGLUTARATE ALDOLASE 3-RELATED"/>
    <property type="match status" value="1"/>
</dbReference>
<keyword evidence="12" id="KW-1185">Reference proteome</keyword>
<evidence type="ECO:0000256" key="5">
    <source>
        <dbReference type="ARBA" id="ARBA00022723"/>
    </source>
</evidence>
<dbReference type="Pfam" id="PF03737">
    <property type="entry name" value="RraA-like"/>
    <property type="match status" value="1"/>
</dbReference>
<dbReference type="RefSeq" id="WP_088918727.1">
    <property type="nucleotide sequence ID" value="NZ_CP018632.1"/>
</dbReference>
<dbReference type="NCBIfam" id="TIGR01935">
    <property type="entry name" value="NOT-MenG"/>
    <property type="match status" value="1"/>
</dbReference>
<comment type="cofactor">
    <cofactor evidence="9">
        <name>Mg(2+)</name>
        <dbReference type="ChEBI" id="CHEBI:18420"/>
    </cofactor>
</comment>
<proteinExistence type="inferred from homology"/>
<dbReference type="InterPro" id="IPR005493">
    <property type="entry name" value="RraA/RraA-like"/>
</dbReference>
<dbReference type="GO" id="GO:0046872">
    <property type="term" value="F:metal ion binding"/>
    <property type="evidence" value="ECO:0007669"/>
    <property type="project" value="UniProtKB-KW"/>
</dbReference>
<keyword evidence="9" id="KW-0460">Magnesium</keyword>
<feature type="binding site" evidence="9">
    <location>
        <begin position="75"/>
        <end position="78"/>
    </location>
    <ligand>
        <name>substrate</name>
    </ligand>
</feature>
<evidence type="ECO:0000256" key="10">
    <source>
        <dbReference type="RuleBase" id="RU004338"/>
    </source>
</evidence>
<dbReference type="CDD" id="cd16841">
    <property type="entry name" value="RraA_family"/>
    <property type="match status" value="1"/>
</dbReference>
<evidence type="ECO:0000313" key="11">
    <source>
        <dbReference type="EMBL" id="ASJ73563.1"/>
    </source>
</evidence>
<dbReference type="GO" id="GO:0051252">
    <property type="term" value="P:regulation of RNA metabolic process"/>
    <property type="evidence" value="ECO:0007669"/>
    <property type="project" value="InterPro"/>
</dbReference>
<sequence>MADFTADFCDVHPDKVSVLGPGYSNYGGAEMCQGEVVTIQLDRNNSDLITLLRDEDGQGKVVVVDSDQAYYAIVGENLMKFAQASGYAGIIVNGYVRDTFQIKDIPVALYALGTCPRKYIPVTQGKRDIPLSFGGAEFRPGDYVYTDTDGVIVTAEALS</sequence>
<feature type="binding site" evidence="9">
    <location>
        <position position="98"/>
    </location>
    <ligand>
        <name>Mg(2+)</name>
        <dbReference type="ChEBI" id="CHEBI:18420"/>
    </ligand>
</feature>
<comment type="function">
    <text evidence="7 10">Catalyzes the aldol cleavage of 4-hydroxy-4-methyl-2-oxoglutarate (HMG) into 2 molecules of pyruvate. Also contains a secondary oxaloacetate (OAA) decarboxylase activity due to the common pyruvate enolate transition state formed following C-C bond cleavage in the retro-aldol and decarboxylation reactions.</text>
</comment>
<accession>A0A2Z2NQF1</accession>
<dbReference type="EC" id="4.1.1.112" evidence="10"/>
<evidence type="ECO:0000256" key="7">
    <source>
        <dbReference type="ARBA" id="ARBA00025046"/>
    </source>
</evidence>
<dbReference type="OrthoDB" id="943692at2"/>
<dbReference type="Proteomes" id="UP000250079">
    <property type="component" value="Chromosome"/>
</dbReference>
<dbReference type="GO" id="GO:0008948">
    <property type="term" value="F:oxaloacetate decarboxylase activity"/>
    <property type="evidence" value="ECO:0007669"/>
    <property type="project" value="UniProtKB-EC"/>
</dbReference>
<dbReference type="PANTHER" id="PTHR33254:SF4">
    <property type="entry name" value="4-HYDROXY-4-METHYL-2-OXOGLUTARATE ALDOLASE 3-RELATED"/>
    <property type="match status" value="1"/>
</dbReference>
<dbReference type="SUPFAM" id="SSF89562">
    <property type="entry name" value="RraA-like"/>
    <property type="match status" value="1"/>
</dbReference>
<comment type="catalytic activity">
    <reaction evidence="8 10">
        <text>oxaloacetate + H(+) = pyruvate + CO2</text>
        <dbReference type="Rhea" id="RHEA:15641"/>
        <dbReference type="ChEBI" id="CHEBI:15361"/>
        <dbReference type="ChEBI" id="CHEBI:15378"/>
        <dbReference type="ChEBI" id="CHEBI:16452"/>
        <dbReference type="ChEBI" id="CHEBI:16526"/>
        <dbReference type="EC" id="4.1.1.112"/>
    </reaction>
</comment>
<reference evidence="11 12" key="1">
    <citation type="submission" date="2016-12" db="EMBL/GenBank/DDBJ databases">
        <authorList>
            <person name="Song W.-J."/>
            <person name="Kurnit D.M."/>
        </authorList>
    </citation>
    <scope>NUCLEOTIDE SEQUENCE [LARGE SCALE GENOMIC DNA]</scope>
    <source>
        <strain evidence="11 12">IMCC3135</strain>
    </source>
</reference>
<comment type="subunit">
    <text evidence="4 10">Homotrimer.</text>
</comment>
<dbReference type="InterPro" id="IPR036704">
    <property type="entry name" value="RraA/RraA-like_sf"/>
</dbReference>
<dbReference type="KEGG" id="gai:IMCC3135_17405"/>
<comment type="similarity">
    <text evidence="3 10">Belongs to the class II aldolase/RraA-like family.</text>
</comment>
<evidence type="ECO:0000256" key="1">
    <source>
        <dbReference type="ARBA" id="ARBA00001342"/>
    </source>
</evidence>
<evidence type="ECO:0000256" key="8">
    <source>
        <dbReference type="ARBA" id="ARBA00047973"/>
    </source>
</evidence>
<dbReference type="Gene3D" id="3.50.30.40">
    <property type="entry name" value="Ribonuclease E inhibitor RraA/RraA-like"/>
    <property type="match status" value="1"/>
</dbReference>
<evidence type="ECO:0000313" key="12">
    <source>
        <dbReference type="Proteomes" id="UP000250079"/>
    </source>
</evidence>
<comment type="cofactor">
    <cofactor evidence="2 10">
        <name>a divalent metal cation</name>
        <dbReference type="ChEBI" id="CHEBI:60240"/>
    </cofactor>
</comment>
<dbReference type="EMBL" id="CP018632">
    <property type="protein sequence ID" value="ASJ73563.1"/>
    <property type="molecule type" value="Genomic_DNA"/>
</dbReference>
<evidence type="ECO:0000256" key="9">
    <source>
        <dbReference type="PIRSR" id="PIRSR605493-1"/>
    </source>
</evidence>
<evidence type="ECO:0000256" key="6">
    <source>
        <dbReference type="ARBA" id="ARBA00023239"/>
    </source>
</evidence>
<name>A0A2Z2NQF1_9GAMM</name>
<feature type="binding site" evidence="9">
    <location>
        <position position="97"/>
    </location>
    <ligand>
        <name>substrate</name>
    </ligand>
</feature>
<dbReference type="InterPro" id="IPR010203">
    <property type="entry name" value="RraA"/>
</dbReference>
<gene>
    <name evidence="11" type="ORF">IMCC3135_17405</name>
</gene>
<keyword evidence="6 10" id="KW-0456">Lyase</keyword>
<dbReference type="GO" id="GO:0047443">
    <property type="term" value="F:4-hydroxy-4-methyl-2-oxoglutarate aldolase activity"/>
    <property type="evidence" value="ECO:0007669"/>
    <property type="project" value="UniProtKB-EC"/>
</dbReference>
<dbReference type="NCBIfam" id="NF006875">
    <property type="entry name" value="PRK09372.1"/>
    <property type="match status" value="1"/>
</dbReference>
<organism evidence="11 12">
    <name type="scientific">Granulosicoccus antarcticus IMCC3135</name>
    <dbReference type="NCBI Taxonomy" id="1192854"/>
    <lineage>
        <taxon>Bacteria</taxon>
        <taxon>Pseudomonadati</taxon>
        <taxon>Pseudomonadota</taxon>
        <taxon>Gammaproteobacteria</taxon>
        <taxon>Chromatiales</taxon>
        <taxon>Granulosicoccaceae</taxon>
        <taxon>Granulosicoccus</taxon>
    </lineage>
</organism>
<dbReference type="EC" id="4.1.3.17" evidence="10"/>
<evidence type="ECO:0000256" key="4">
    <source>
        <dbReference type="ARBA" id="ARBA00011233"/>
    </source>
</evidence>
<protein>
    <recommendedName>
        <fullName evidence="10">4-hydroxy-4-methyl-2-oxoglutarate aldolase</fullName>
        <shortName evidence="10">HMG aldolase</shortName>
        <ecNumber evidence="10">4.1.1.112</ecNumber>
        <ecNumber evidence="10">4.1.3.17</ecNumber>
    </recommendedName>
    <alternativeName>
        <fullName evidence="10">Oxaloacetate decarboxylase</fullName>
    </alternativeName>
</protein>
<evidence type="ECO:0000256" key="2">
    <source>
        <dbReference type="ARBA" id="ARBA00001968"/>
    </source>
</evidence>
<dbReference type="GO" id="GO:0008428">
    <property type="term" value="F:ribonuclease inhibitor activity"/>
    <property type="evidence" value="ECO:0007669"/>
    <property type="project" value="InterPro"/>
</dbReference>
<comment type="catalytic activity">
    <reaction evidence="1 10">
        <text>4-hydroxy-4-methyl-2-oxoglutarate = 2 pyruvate</text>
        <dbReference type="Rhea" id="RHEA:22748"/>
        <dbReference type="ChEBI" id="CHEBI:15361"/>
        <dbReference type="ChEBI" id="CHEBI:58276"/>
        <dbReference type="EC" id="4.1.3.17"/>
    </reaction>
</comment>
<keyword evidence="5 9" id="KW-0479">Metal-binding</keyword>